<protein>
    <submittedName>
        <fullName evidence="1">Glycosyltransferase family 4 protein</fullName>
    </submittedName>
</protein>
<dbReference type="Gene3D" id="3.40.50.2000">
    <property type="entry name" value="Glycogen Phosphorylase B"/>
    <property type="match status" value="2"/>
</dbReference>
<gene>
    <name evidence="1" type="ORF">FS320_01615</name>
</gene>
<dbReference type="OrthoDB" id="5490598at2"/>
<dbReference type="EMBL" id="VOSK01000002">
    <property type="protein sequence ID" value="MPR23948.1"/>
    <property type="molecule type" value="Genomic_DNA"/>
</dbReference>
<comment type="caution">
    <text evidence="1">The sequence shown here is derived from an EMBL/GenBank/DDBJ whole genome shotgun (WGS) entry which is preliminary data.</text>
</comment>
<dbReference type="Pfam" id="PF13692">
    <property type="entry name" value="Glyco_trans_1_4"/>
    <property type="match status" value="1"/>
</dbReference>
<dbReference type="PANTHER" id="PTHR12526">
    <property type="entry name" value="GLYCOSYLTRANSFERASE"/>
    <property type="match status" value="1"/>
</dbReference>
<dbReference type="GO" id="GO:0016740">
    <property type="term" value="F:transferase activity"/>
    <property type="evidence" value="ECO:0007669"/>
    <property type="project" value="UniProtKB-KW"/>
</dbReference>
<dbReference type="SUPFAM" id="SSF53756">
    <property type="entry name" value="UDP-Glycosyltransferase/glycogen phosphorylase"/>
    <property type="match status" value="1"/>
</dbReference>
<reference evidence="1 2" key="1">
    <citation type="journal article" date="2019" name="Syst. Appl. Microbiol.">
        <title>Microvirga tunisiensis sp. nov., a root nodule symbiotic bacterium isolated from Lupinus micranthus and L. luteus grown in Northern Tunisia.</title>
        <authorList>
            <person name="Msaddak A."/>
            <person name="Rejili M."/>
            <person name="Duran D."/>
            <person name="Mars M."/>
            <person name="Palacios J.M."/>
            <person name="Ruiz-Argueso T."/>
            <person name="Rey L."/>
            <person name="Imperial J."/>
        </authorList>
    </citation>
    <scope>NUCLEOTIDE SEQUENCE [LARGE SCALE GENOMIC DNA]</scope>
    <source>
        <strain evidence="1 2">Lmie10</strain>
    </source>
</reference>
<evidence type="ECO:0000313" key="1">
    <source>
        <dbReference type="EMBL" id="MPR23948.1"/>
    </source>
</evidence>
<proteinExistence type="predicted"/>
<dbReference type="RefSeq" id="WP_152708858.1">
    <property type="nucleotide sequence ID" value="NZ_VOSJ01000002.1"/>
</dbReference>
<organism evidence="1 2">
    <name type="scientific">Microvirga tunisiensis</name>
    <dbReference type="NCBI Taxonomy" id="2108360"/>
    <lineage>
        <taxon>Bacteria</taxon>
        <taxon>Pseudomonadati</taxon>
        <taxon>Pseudomonadota</taxon>
        <taxon>Alphaproteobacteria</taxon>
        <taxon>Hyphomicrobiales</taxon>
        <taxon>Methylobacteriaceae</taxon>
        <taxon>Microvirga</taxon>
    </lineage>
</organism>
<sequence length="339" mass="37503">MLKIVVACPTKAEFTIEALTDSRLGGLETANVELSRALADRGHRVILATRTPDTFESSGVTTVPLATIGQQNCDVLISSNDARLFDHAKPGTRKLLWLHNPLAFEKSIRKHQLPAFVRHRPEAVFVGKFAEKDMTSLYPFRSRNVIPHGISGLFLTRNLELPRRKHFVWASQRQRGLKETLDTWTRHVAPKVADASFHIFGSLAQDLGLTDAQAAQNRIVFHGSKLKSELADFYATATAMIYPGALDETFCIAAAEAQAMGLPVITLGIGSLSERVQQGINGIVCKTYRDLGLHACRVADDEELWKLLHKGAISTAKLLTWQRTAKLWEALMLDEMAPG</sequence>
<keyword evidence="2" id="KW-1185">Reference proteome</keyword>
<name>A0A5N7MB78_9HYPH</name>
<dbReference type="AlphaFoldDB" id="A0A5N7MB78"/>
<evidence type="ECO:0000313" key="2">
    <source>
        <dbReference type="Proteomes" id="UP000403266"/>
    </source>
</evidence>
<keyword evidence="1" id="KW-0808">Transferase</keyword>
<dbReference type="CDD" id="cd03801">
    <property type="entry name" value="GT4_PimA-like"/>
    <property type="match status" value="1"/>
</dbReference>
<accession>A0A5N7MB78</accession>
<dbReference type="Proteomes" id="UP000403266">
    <property type="component" value="Unassembled WGS sequence"/>
</dbReference>